<sequence length="435" mass="49292">MAGFFDRFFKKTEAGGEKHLQFDEVPGCLDRETKDAGAKIESAAKDARSAAVAGIKEIEEKIRNLEKTEISELSHPHPKVRQTALKSRANFITSMNKTLSTELPEDPDQLYNVLVELIRSFSNNMRRQGKYLHPTFPEEMKDLKSSLDIVGRALNTMTKDLKPSVELREKINKAREDYEKISSAANELRTIDGDAVKYERRIESLNKTRVDLESEKKSILSSGDYLEYESILKEIDSLKEEKSEVSVRYGSLLLACDNVLRKTAYIADKNGDKKISEKMNYLVMLLHSGEKKDSADASELYRELYPYINETISENETIIKTKHEAQLFSSANLFISQLGEICDAYSGTMSDLDSAEKRLSALGINEKLSGLDKKVSDIESELEKIRYELDTGRSRKESLADSIPAIIEELKDLLSEIEGRDVFIEGDWKDLARET</sequence>
<dbReference type="RefSeq" id="WP_013330294.1">
    <property type="nucleotide sequence ID" value="NC_014507.1"/>
</dbReference>
<proteinExistence type="predicted"/>
<dbReference type="STRING" id="679926.Mpet_2370"/>
<keyword evidence="3" id="KW-1185">Reference proteome</keyword>
<accession>E1RDT0</accession>
<name>E1RDT0_METP4</name>
<dbReference type="GeneID" id="9744862"/>
<dbReference type="KEGG" id="mpi:Mpet_2370"/>
<organism evidence="2 3">
    <name type="scientific">Methanolacinia petrolearia (strain DSM 11571 / OCM 486 / SEBR 4847)</name>
    <name type="common">Methanoplanus petrolearius</name>
    <dbReference type="NCBI Taxonomy" id="679926"/>
    <lineage>
        <taxon>Archaea</taxon>
        <taxon>Methanobacteriati</taxon>
        <taxon>Methanobacteriota</taxon>
        <taxon>Stenosarchaea group</taxon>
        <taxon>Methanomicrobia</taxon>
        <taxon>Methanomicrobiales</taxon>
        <taxon>Methanomicrobiaceae</taxon>
        <taxon>Methanolacinia</taxon>
    </lineage>
</organism>
<keyword evidence="1" id="KW-0175">Coiled coil</keyword>
<dbReference type="OrthoDB" id="111184at2157"/>
<feature type="coiled-coil region" evidence="1">
    <location>
        <begin position="164"/>
        <end position="248"/>
    </location>
</feature>
<evidence type="ECO:0000313" key="2">
    <source>
        <dbReference type="EMBL" id="ADN37117.1"/>
    </source>
</evidence>
<dbReference type="Proteomes" id="UP000006565">
    <property type="component" value="Chromosome"/>
</dbReference>
<reference evidence="2 3" key="1">
    <citation type="journal article" date="2010" name="Stand. Genomic Sci.">
        <title>Complete genome sequence of Methanoplanus petrolearius type strain (SEBR 4847).</title>
        <authorList>
            <person name="Brambilla E."/>
            <person name="Djao O.D."/>
            <person name="Daligault H."/>
            <person name="Lapidus A."/>
            <person name="Lucas S."/>
            <person name="Hammon N."/>
            <person name="Nolan M."/>
            <person name="Tice H."/>
            <person name="Cheng J.F."/>
            <person name="Han C."/>
            <person name="Tapia R."/>
            <person name="Goodwin L."/>
            <person name="Pitluck S."/>
            <person name="Liolios K."/>
            <person name="Ivanova N."/>
            <person name="Mavromatis K."/>
            <person name="Mikhailova N."/>
            <person name="Pati A."/>
            <person name="Chen A."/>
            <person name="Palaniappan K."/>
            <person name="Land M."/>
            <person name="Hauser L."/>
            <person name="Chang Y.J."/>
            <person name="Jeffries C.D."/>
            <person name="Rohde M."/>
            <person name="Spring S."/>
            <person name="Sikorski J."/>
            <person name="Goker M."/>
            <person name="Woyke T."/>
            <person name="Bristow J."/>
            <person name="Eisen J.A."/>
            <person name="Markowitz V."/>
            <person name="Hugenholtz P."/>
            <person name="Kyrpides N.C."/>
            <person name="Klenk H.P."/>
        </authorList>
    </citation>
    <scope>NUCLEOTIDE SEQUENCE [LARGE SCALE GENOMIC DNA]</scope>
    <source>
        <strain evidence="3">DSM 11571 / OCM 486 / SEBR 4847</strain>
    </source>
</reference>
<protein>
    <submittedName>
        <fullName evidence="2">Uncharacterized protein</fullName>
    </submittedName>
</protein>
<evidence type="ECO:0000256" key="1">
    <source>
        <dbReference type="SAM" id="Coils"/>
    </source>
</evidence>
<dbReference type="EMBL" id="CP002117">
    <property type="protein sequence ID" value="ADN37117.1"/>
    <property type="molecule type" value="Genomic_DNA"/>
</dbReference>
<evidence type="ECO:0000313" key="3">
    <source>
        <dbReference type="Proteomes" id="UP000006565"/>
    </source>
</evidence>
<dbReference type="HOGENOM" id="CLU_052776_0_0_2"/>
<dbReference type="eggNOG" id="arCOG05201">
    <property type="taxonomic scope" value="Archaea"/>
</dbReference>
<gene>
    <name evidence="2" type="ordered locus">Mpet_2370</name>
</gene>
<dbReference type="AlphaFoldDB" id="E1RDT0"/>